<evidence type="ECO:0000256" key="1">
    <source>
        <dbReference type="SAM" id="MobiDB-lite"/>
    </source>
</evidence>
<reference evidence="4" key="1">
    <citation type="submission" date="2016-06" db="UniProtKB">
        <authorList>
            <consortium name="WormBaseParasite"/>
        </authorList>
    </citation>
    <scope>IDENTIFICATION</scope>
</reference>
<dbReference type="EMBL" id="UZAM01010835">
    <property type="protein sequence ID" value="VDP13888.1"/>
    <property type="molecule type" value="Genomic_DNA"/>
</dbReference>
<keyword evidence="3" id="KW-1185">Reference proteome</keyword>
<evidence type="ECO:0000313" key="3">
    <source>
        <dbReference type="Proteomes" id="UP000270296"/>
    </source>
</evidence>
<dbReference type="AlphaFoldDB" id="A0A183IVM4"/>
<name>A0A183IVM4_9BILA</name>
<dbReference type="WBParaSite" id="SBAD_0000796201-mRNA-1">
    <property type="protein sequence ID" value="SBAD_0000796201-mRNA-1"/>
    <property type="gene ID" value="SBAD_0000796201"/>
</dbReference>
<proteinExistence type="predicted"/>
<protein>
    <submittedName>
        <fullName evidence="4">Secreted protein</fullName>
    </submittedName>
</protein>
<sequence>MLAAREHHFLASCSRLRIVIGGWIARCALIGIREREKDEVPTEGAETNAIQRTAGRISSSSSSGGSGGSGSINNSSDGDGKKTTLTMVCVNEASSRARGSRRRTIASSSASDDDAASA</sequence>
<feature type="region of interest" description="Disordered" evidence="1">
    <location>
        <begin position="35"/>
        <end position="118"/>
    </location>
</feature>
<dbReference type="Proteomes" id="UP000270296">
    <property type="component" value="Unassembled WGS sequence"/>
</dbReference>
<organism evidence="4">
    <name type="scientific">Soboliphyme baturini</name>
    <dbReference type="NCBI Taxonomy" id="241478"/>
    <lineage>
        <taxon>Eukaryota</taxon>
        <taxon>Metazoa</taxon>
        <taxon>Ecdysozoa</taxon>
        <taxon>Nematoda</taxon>
        <taxon>Enoplea</taxon>
        <taxon>Dorylaimia</taxon>
        <taxon>Dioctophymatida</taxon>
        <taxon>Dioctophymatoidea</taxon>
        <taxon>Soboliphymatidae</taxon>
        <taxon>Soboliphyme</taxon>
    </lineage>
</organism>
<evidence type="ECO:0000313" key="4">
    <source>
        <dbReference type="WBParaSite" id="SBAD_0000796201-mRNA-1"/>
    </source>
</evidence>
<accession>A0A183IVM4</accession>
<gene>
    <name evidence="2" type="ORF">SBAD_LOCUS7671</name>
</gene>
<reference evidence="2 3" key="2">
    <citation type="submission" date="2018-11" db="EMBL/GenBank/DDBJ databases">
        <authorList>
            <consortium name="Pathogen Informatics"/>
        </authorList>
    </citation>
    <scope>NUCLEOTIDE SEQUENCE [LARGE SCALE GENOMIC DNA]</scope>
</reference>
<evidence type="ECO:0000313" key="2">
    <source>
        <dbReference type="EMBL" id="VDP13888.1"/>
    </source>
</evidence>